<reference evidence="2 3" key="1">
    <citation type="submission" date="2017-08" db="EMBL/GenBank/DDBJ databases">
        <title>Fine stratification of microbial communities through a metagenomic profile of the photic zone.</title>
        <authorList>
            <person name="Haro-Moreno J.M."/>
            <person name="Lopez-Perez M."/>
            <person name="De La Torre J."/>
            <person name="Picazo A."/>
            <person name="Camacho A."/>
            <person name="Rodriguez-Valera F."/>
        </authorList>
    </citation>
    <scope>NUCLEOTIDE SEQUENCE [LARGE SCALE GENOMIC DNA]</scope>
    <source>
        <strain evidence="2">MED-G28</strain>
    </source>
</reference>
<organism evidence="2 3">
    <name type="scientific">OM182 bacterium MED-G28</name>
    <dbReference type="NCBI Taxonomy" id="1986256"/>
    <lineage>
        <taxon>Bacteria</taxon>
        <taxon>Pseudomonadati</taxon>
        <taxon>Pseudomonadota</taxon>
        <taxon>Gammaproteobacteria</taxon>
        <taxon>OMG group</taxon>
        <taxon>OM182 clade</taxon>
    </lineage>
</organism>
<evidence type="ECO:0008006" key="4">
    <source>
        <dbReference type="Google" id="ProtNLM"/>
    </source>
</evidence>
<keyword evidence="1" id="KW-0175">Coiled coil</keyword>
<proteinExistence type="predicted"/>
<dbReference type="AlphaFoldDB" id="A0A2A5WBX8"/>
<name>A0A2A5WBX8_9GAMM</name>
<evidence type="ECO:0000313" key="2">
    <source>
        <dbReference type="EMBL" id="PDH33980.1"/>
    </source>
</evidence>
<dbReference type="InterPro" id="IPR011447">
    <property type="entry name" value="DUF1552"/>
</dbReference>
<protein>
    <recommendedName>
        <fullName evidence="4">DUF1552 domain-containing protein</fullName>
    </recommendedName>
</protein>
<sequence>MKSRTFSRRAILQGVGATVALPLLDVIPAFAQSPLLPDAGKNRLAYLYFPNGIPRGIWYPEKTGSSGELIKLNEWMSPLEPFKGDIIIPSNVWTPEGNGHVDGTPTWLTGHDYDARAVNAGGVSADQIVARHLRDQTLLPSLELSTKGEGYFSNSLPRNAISWSAPDRPMTREIEPRTIFDRMFSTQSSVNSNRTVMDSVLADARSLSKVVSVEDSLRLDEYFEAIRALERRIEFSERQSTEMANDRALTDTLVAPAPGIPADHQSYVRLMMDLMILAFQSNATRVITFMLDHGQSNRYFNFIPEVEGTWHALSHYQNASGMTEDDDGSTSWESVAQKRDMYAEVVRWHHTQVAYLLDRMKNIQEPDGNSLLYNSMILFGGGIGDGNEHDASHLPTLLAGRGGGTINPGRFIEHSEQTDLGSIHVALMQRMGVPIERLGTAQTAYTRLI</sequence>
<accession>A0A2A5WBX8</accession>
<evidence type="ECO:0000256" key="1">
    <source>
        <dbReference type="SAM" id="Coils"/>
    </source>
</evidence>
<dbReference type="PROSITE" id="PS51318">
    <property type="entry name" value="TAT"/>
    <property type="match status" value="1"/>
</dbReference>
<dbReference type="Proteomes" id="UP000219329">
    <property type="component" value="Unassembled WGS sequence"/>
</dbReference>
<comment type="caution">
    <text evidence="2">The sequence shown here is derived from an EMBL/GenBank/DDBJ whole genome shotgun (WGS) entry which is preliminary data.</text>
</comment>
<evidence type="ECO:0000313" key="3">
    <source>
        <dbReference type="Proteomes" id="UP000219329"/>
    </source>
</evidence>
<dbReference type="EMBL" id="NTJZ01000005">
    <property type="protein sequence ID" value="PDH33980.1"/>
    <property type="molecule type" value="Genomic_DNA"/>
</dbReference>
<dbReference type="Pfam" id="PF07586">
    <property type="entry name" value="HXXSHH"/>
    <property type="match status" value="1"/>
</dbReference>
<dbReference type="InterPro" id="IPR006311">
    <property type="entry name" value="TAT_signal"/>
</dbReference>
<feature type="coiled-coil region" evidence="1">
    <location>
        <begin position="219"/>
        <end position="246"/>
    </location>
</feature>
<gene>
    <name evidence="2" type="ORF">CNF02_06385</name>
</gene>